<gene>
    <name evidence="2" type="ORF">CKJ54_19310</name>
    <name evidence="3" type="ORF">MMARJ_24630</name>
</gene>
<dbReference type="CDD" id="cd02440">
    <property type="entry name" value="AdoMet_MTases"/>
    <property type="match status" value="1"/>
</dbReference>
<dbReference type="GO" id="GO:0008168">
    <property type="term" value="F:methyltransferase activity"/>
    <property type="evidence" value="ECO:0007669"/>
    <property type="project" value="UniProtKB-KW"/>
</dbReference>
<dbReference type="KEGG" id="mmal:CKJ54_19310"/>
<evidence type="ECO:0000259" key="1">
    <source>
        <dbReference type="Pfam" id="PF13847"/>
    </source>
</evidence>
<reference evidence="2 4" key="1">
    <citation type="submission" date="2017-08" db="EMBL/GenBank/DDBJ databases">
        <title>Phylogentic analysis of Mycobacterium avium complex whole genomes.</title>
        <authorList>
            <person name="Caverly L.J."/>
            <person name="Spilker T."/>
            <person name="LiPuma J."/>
        </authorList>
    </citation>
    <scope>NUCLEOTIDE SEQUENCE [LARGE SCALE GENOMIC DNA]</scope>
    <source>
        <strain evidence="2 4">FLAC0026</strain>
    </source>
</reference>
<dbReference type="AlphaFoldDB" id="A0AAC9YM02"/>
<protein>
    <submittedName>
        <fullName evidence="2">Class I SAM-dependent methyltransferase</fullName>
    </submittedName>
</protein>
<feature type="domain" description="Methyltransferase" evidence="1">
    <location>
        <begin position="48"/>
        <end position="159"/>
    </location>
</feature>
<dbReference type="PANTHER" id="PTHR43861">
    <property type="entry name" value="TRANS-ACONITATE 2-METHYLTRANSFERASE-RELATED"/>
    <property type="match status" value="1"/>
</dbReference>
<dbReference type="Proteomes" id="UP000216246">
    <property type="component" value="Chromosome"/>
</dbReference>
<reference evidence="3" key="3">
    <citation type="submission" date="2020-02" db="EMBL/GenBank/DDBJ databases">
        <authorList>
            <person name="Matsumoto Y."/>
            <person name="Kinjo T."/>
            <person name="Motooka D."/>
            <person name="Nabeya D."/>
            <person name="Jung N."/>
            <person name="Uechi K."/>
            <person name="Horii T."/>
            <person name="Iida T."/>
            <person name="Fujita J."/>
            <person name="Nakamura S."/>
        </authorList>
    </citation>
    <scope>NUCLEOTIDE SEQUENCE</scope>
    <source>
        <strain evidence="3">JCM 17324</strain>
    </source>
</reference>
<dbReference type="Pfam" id="PF13847">
    <property type="entry name" value="Methyltransf_31"/>
    <property type="match status" value="1"/>
</dbReference>
<dbReference type="EMBL" id="AP022584">
    <property type="protein sequence ID" value="BBY11723.1"/>
    <property type="molecule type" value="Genomic_DNA"/>
</dbReference>
<evidence type="ECO:0000313" key="2">
    <source>
        <dbReference type="EMBL" id="ASW91771.1"/>
    </source>
</evidence>
<keyword evidence="5" id="KW-1185">Reference proteome</keyword>
<dbReference type="PANTHER" id="PTHR43861:SF1">
    <property type="entry name" value="TRANS-ACONITATE 2-METHYLTRANSFERASE"/>
    <property type="match status" value="1"/>
</dbReference>
<sequence>MSNAPSFHGPDDGSYVLGHVDREVRRLLLQGRLYDDYTTYVFEQAGLQPGMRVLDIGCGPGDVSFIASRLVGPMGRVLGVDASAAVIEFARARAVEHGSDNVRFEPIAIDDIALDEPVDAVIGRMILMYLPDPVESLRRLAAMVRPGGVVAFCEMNSTVAGSLPDLPLWRALVDAVAQAFRSAGCDTTFGIKLDAAFRRAGLGAPRVRLGGVGGDADVAIQLAETWRSMLPVAERAGLVSEELADLDTLAQRLLDQAAAAEAITITPTLIGAWARV</sequence>
<proteinExistence type="predicted"/>
<keyword evidence="2" id="KW-0808">Transferase</keyword>
<reference evidence="3 5" key="2">
    <citation type="journal article" date="2019" name="Emerg. Microbes Infect.">
        <title>Comprehensive subspecies identification of 175 nontuberculous mycobacteria species based on 7547 genomic profiles.</title>
        <authorList>
            <person name="Matsumoto Y."/>
            <person name="Kinjo T."/>
            <person name="Motooka D."/>
            <person name="Nabeya D."/>
            <person name="Jung N."/>
            <person name="Uechi K."/>
            <person name="Horii T."/>
            <person name="Iida T."/>
            <person name="Fujita J."/>
            <person name="Nakamura S."/>
        </authorList>
    </citation>
    <scope>NUCLEOTIDE SEQUENCE [LARGE SCALE GENOMIC DNA]</scope>
    <source>
        <strain evidence="3 5">JCM 17324</strain>
    </source>
</reference>
<dbReference type="Proteomes" id="UP000466831">
    <property type="component" value="Chromosome"/>
</dbReference>
<name>A0AAC9YM02_9MYCO</name>
<accession>A0AAC9YM02</accession>
<evidence type="ECO:0000313" key="3">
    <source>
        <dbReference type="EMBL" id="BBY11723.1"/>
    </source>
</evidence>
<dbReference type="Gene3D" id="3.40.50.150">
    <property type="entry name" value="Vaccinia Virus protein VP39"/>
    <property type="match status" value="1"/>
</dbReference>
<keyword evidence="2" id="KW-0489">Methyltransferase</keyword>
<dbReference type="EMBL" id="CP023147">
    <property type="protein sequence ID" value="ASW91771.1"/>
    <property type="molecule type" value="Genomic_DNA"/>
</dbReference>
<organism evidence="2 4">
    <name type="scientific">Mycobacterium marseillense</name>
    <dbReference type="NCBI Taxonomy" id="701042"/>
    <lineage>
        <taxon>Bacteria</taxon>
        <taxon>Bacillati</taxon>
        <taxon>Actinomycetota</taxon>
        <taxon>Actinomycetes</taxon>
        <taxon>Mycobacteriales</taxon>
        <taxon>Mycobacteriaceae</taxon>
        <taxon>Mycobacterium</taxon>
        <taxon>Mycobacterium avium complex (MAC)</taxon>
    </lineage>
</organism>
<dbReference type="InterPro" id="IPR029063">
    <property type="entry name" value="SAM-dependent_MTases_sf"/>
</dbReference>
<evidence type="ECO:0000313" key="4">
    <source>
        <dbReference type="Proteomes" id="UP000216246"/>
    </source>
</evidence>
<evidence type="ECO:0000313" key="5">
    <source>
        <dbReference type="Proteomes" id="UP000466831"/>
    </source>
</evidence>
<dbReference type="SUPFAM" id="SSF53335">
    <property type="entry name" value="S-adenosyl-L-methionine-dependent methyltransferases"/>
    <property type="match status" value="1"/>
</dbReference>
<dbReference type="GO" id="GO:0032259">
    <property type="term" value="P:methylation"/>
    <property type="evidence" value="ECO:0007669"/>
    <property type="project" value="UniProtKB-KW"/>
</dbReference>
<dbReference type="InterPro" id="IPR025714">
    <property type="entry name" value="Methyltranfer_dom"/>
</dbReference>
<dbReference type="RefSeq" id="WP_083017567.1">
    <property type="nucleotide sequence ID" value="NZ_AP022584.1"/>
</dbReference>